<dbReference type="Pfam" id="PF13442">
    <property type="entry name" value="Cytochrome_CBB3"/>
    <property type="match status" value="1"/>
</dbReference>
<dbReference type="PANTHER" id="PTHR33751">
    <property type="entry name" value="CBB3-TYPE CYTOCHROME C OXIDASE SUBUNIT FIXP"/>
    <property type="match status" value="1"/>
</dbReference>
<dbReference type="Gene3D" id="1.10.760.10">
    <property type="entry name" value="Cytochrome c-like domain"/>
    <property type="match status" value="3"/>
</dbReference>
<keyword evidence="5 6" id="KW-0408">Iron</keyword>
<dbReference type="GO" id="GO:0009055">
    <property type="term" value="F:electron transfer activity"/>
    <property type="evidence" value="ECO:0007669"/>
    <property type="project" value="InterPro"/>
</dbReference>
<dbReference type="PANTHER" id="PTHR33751:SF9">
    <property type="entry name" value="CYTOCHROME C4"/>
    <property type="match status" value="1"/>
</dbReference>
<evidence type="ECO:0000256" key="1">
    <source>
        <dbReference type="ARBA" id="ARBA00022448"/>
    </source>
</evidence>
<keyword evidence="3 6" id="KW-0479">Metal-binding</keyword>
<dbReference type="GO" id="GO:0020037">
    <property type="term" value="F:heme binding"/>
    <property type="evidence" value="ECO:0007669"/>
    <property type="project" value="InterPro"/>
</dbReference>
<feature type="transmembrane region" description="Helical" evidence="7">
    <location>
        <begin position="20"/>
        <end position="40"/>
    </location>
</feature>
<evidence type="ECO:0000256" key="6">
    <source>
        <dbReference type="PROSITE-ProRule" id="PRU00433"/>
    </source>
</evidence>
<evidence type="ECO:0000256" key="5">
    <source>
        <dbReference type="ARBA" id="ARBA00023004"/>
    </source>
</evidence>
<sequence>MNWRDRLLADLHWPSVGRTLAALAVAGAVAGGSVVLFGLYNVSAKTGHWPGVSAVLHTTFRNSVALRAHAMPPADLRSEAMVKLGAGHFDSACAGCHAAPGADRSATVRAMVPEPPYITEAVTHWEASEFHWIVHQGIKMSGMPGWPATRDDDVWPVVAFLLAVPDMTDADYAALTEAPDGQYCAMCHGTDGVSDNPHIPRLDILSERYIAETLGAYRDGRRDSGIMAEAMSQVPENEIAELAAHFADGTPGGSARTFGDLEGLGRALAVEGGTDEVPACAACHGPWPEPLNPAFPSLAGQYAPYLAQQLRLWRDGEDRGGGRASQLMHHAARDLTDDDIAALAAYYAALAPAKLNDVTE</sequence>
<evidence type="ECO:0000313" key="10">
    <source>
        <dbReference type="Proteomes" id="UP000193570"/>
    </source>
</evidence>
<evidence type="ECO:0000256" key="2">
    <source>
        <dbReference type="ARBA" id="ARBA00022617"/>
    </source>
</evidence>
<keyword evidence="7" id="KW-0472">Membrane</keyword>
<accession>A0A1X6Y7B6</accession>
<dbReference type="InterPro" id="IPR036909">
    <property type="entry name" value="Cyt_c-like_dom_sf"/>
</dbReference>
<gene>
    <name evidence="9" type="primary">cc4</name>
    <name evidence="9" type="ORF">ROJ8625_00343</name>
</gene>
<keyword evidence="4" id="KW-0249">Electron transport</keyword>
<dbReference type="InterPro" id="IPR050597">
    <property type="entry name" value="Cytochrome_c_Oxidase_Subunit"/>
</dbReference>
<evidence type="ECO:0000256" key="3">
    <source>
        <dbReference type="ARBA" id="ARBA00022723"/>
    </source>
</evidence>
<dbReference type="GO" id="GO:0046872">
    <property type="term" value="F:metal ion binding"/>
    <property type="evidence" value="ECO:0007669"/>
    <property type="project" value="UniProtKB-KW"/>
</dbReference>
<keyword evidence="7" id="KW-1133">Transmembrane helix</keyword>
<feature type="domain" description="Cytochrome c" evidence="8">
    <location>
        <begin position="80"/>
        <end position="250"/>
    </location>
</feature>
<feature type="domain" description="Cytochrome c" evidence="8">
    <location>
        <begin position="247"/>
        <end position="351"/>
    </location>
</feature>
<organism evidence="9 10">
    <name type="scientific">Roseivivax jejudonensis</name>
    <dbReference type="NCBI Taxonomy" id="1529041"/>
    <lineage>
        <taxon>Bacteria</taxon>
        <taxon>Pseudomonadati</taxon>
        <taxon>Pseudomonadota</taxon>
        <taxon>Alphaproteobacteria</taxon>
        <taxon>Rhodobacterales</taxon>
        <taxon>Roseobacteraceae</taxon>
        <taxon>Roseivivax</taxon>
    </lineage>
</organism>
<evidence type="ECO:0000256" key="4">
    <source>
        <dbReference type="ARBA" id="ARBA00022982"/>
    </source>
</evidence>
<keyword evidence="7" id="KW-0812">Transmembrane</keyword>
<keyword evidence="2 6" id="KW-0349">Heme</keyword>
<keyword evidence="10" id="KW-1185">Reference proteome</keyword>
<evidence type="ECO:0000313" key="9">
    <source>
        <dbReference type="EMBL" id="SLN12683.1"/>
    </source>
</evidence>
<evidence type="ECO:0000256" key="7">
    <source>
        <dbReference type="SAM" id="Phobius"/>
    </source>
</evidence>
<dbReference type="AlphaFoldDB" id="A0A1X6Y7B6"/>
<dbReference type="EMBL" id="FWFK01000001">
    <property type="protein sequence ID" value="SLN12683.1"/>
    <property type="molecule type" value="Genomic_DNA"/>
</dbReference>
<dbReference type="Pfam" id="PF00034">
    <property type="entry name" value="Cytochrom_C"/>
    <property type="match status" value="1"/>
</dbReference>
<reference evidence="9 10" key="1">
    <citation type="submission" date="2017-03" db="EMBL/GenBank/DDBJ databases">
        <authorList>
            <person name="Afonso C.L."/>
            <person name="Miller P.J."/>
            <person name="Scott M.A."/>
            <person name="Spackman E."/>
            <person name="Goraichik I."/>
            <person name="Dimitrov K.M."/>
            <person name="Suarez D.L."/>
            <person name="Swayne D.E."/>
        </authorList>
    </citation>
    <scope>NUCLEOTIDE SEQUENCE [LARGE SCALE GENOMIC DNA]</scope>
    <source>
        <strain evidence="9 10">CECT 8625</strain>
    </source>
</reference>
<proteinExistence type="predicted"/>
<dbReference type="OrthoDB" id="9773456at2"/>
<evidence type="ECO:0000259" key="8">
    <source>
        <dbReference type="PROSITE" id="PS51007"/>
    </source>
</evidence>
<name>A0A1X6Y7B6_9RHOB</name>
<dbReference type="SUPFAM" id="SSF46626">
    <property type="entry name" value="Cytochrome c"/>
    <property type="match status" value="3"/>
</dbReference>
<keyword evidence="1" id="KW-0813">Transport</keyword>
<dbReference type="Proteomes" id="UP000193570">
    <property type="component" value="Unassembled WGS sequence"/>
</dbReference>
<dbReference type="InterPro" id="IPR009056">
    <property type="entry name" value="Cyt_c-like_dom"/>
</dbReference>
<protein>
    <submittedName>
        <fullName evidence="9">Cytochrome c4</fullName>
    </submittedName>
</protein>
<dbReference type="RefSeq" id="WP_085790114.1">
    <property type="nucleotide sequence ID" value="NZ_FWFK01000001.1"/>
</dbReference>
<dbReference type="PROSITE" id="PS51007">
    <property type="entry name" value="CYTC"/>
    <property type="match status" value="2"/>
</dbReference>